<dbReference type="EMBL" id="CP035532">
    <property type="protein sequence ID" value="QBA20582.1"/>
    <property type="molecule type" value="Genomic_DNA"/>
</dbReference>
<dbReference type="Pfam" id="PF14897">
    <property type="entry name" value="EpsG"/>
    <property type="match status" value="1"/>
</dbReference>
<feature type="transmembrane region" description="Helical" evidence="1">
    <location>
        <begin position="7"/>
        <end position="26"/>
    </location>
</feature>
<dbReference type="InterPro" id="IPR049458">
    <property type="entry name" value="EpsG-like"/>
</dbReference>
<name>A0A411DJP8_CHRID</name>
<proteinExistence type="predicted"/>
<evidence type="ECO:0000313" key="2">
    <source>
        <dbReference type="EMBL" id="QBA20582.1"/>
    </source>
</evidence>
<feature type="transmembrane region" description="Helical" evidence="1">
    <location>
        <begin position="291"/>
        <end position="313"/>
    </location>
</feature>
<feature type="transmembrane region" description="Helical" evidence="1">
    <location>
        <begin position="261"/>
        <end position="279"/>
    </location>
</feature>
<evidence type="ECO:0000256" key="1">
    <source>
        <dbReference type="SAM" id="Phobius"/>
    </source>
</evidence>
<feature type="transmembrane region" description="Helical" evidence="1">
    <location>
        <begin position="208"/>
        <end position="228"/>
    </location>
</feature>
<keyword evidence="1" id="KW-0472">Membrane</keyword>
<sequence length="361" mass="42279">MDSFNNIYYILYGSCGLIAFLLSALLDKNNFRSNFLVLGISYAALFTLLFGLRDLEVGPDTEMYSWQYINSDYIENWGTDFFMKIIYSTLKTIFSDDSVNFFVFMAFLFNGTIFLTTYYISKIYSVNVLLVLFTFLSFFFYKTLGINIIRQGVSLGFFVLGIVLFFYDNKNRIPIIISFILSILFHFTSIIPILLMAAIYYSNKKIPIRYFFILYVLSIVLSFFNFGFNKIIDSGLVAVIDKRRSDYLQAGGIDDLYQIGFKPQFVIFNSIFLLLFIYIKNQMDNMNIKDTMYLIILKSYILLSCIFFLFFHIPYSDRWGVISWILIPFLIVPYFDKKYNKIPFTVVIVGLLGIFLFFNNL</sequence>
<feature type="transmembrane region" description="Helical" evidence="1">
    <location>
        <begin position="319"/>
        <end position="335"/>
    </location>
</feature>
<feature type="transmembrane region" description="Helical" evidence="1">
    <location>
        <begin position="173"/>
        <end position="201"/>
    </location>
</feature>
<feature type="transmembrane region" description="Helical" evidence="1">
    <location>
        <begin position="124"/>
        <end position="141"/>
    </location>
</feature>
<organism evidence="2">
    <name type="scientific">Chryseobacterium indologenes</name>
    <name type="common">Flavobacterium indologenes</name>
    <dbReference type="NCBI Taxonomy" id="253"/>
    <lineage>
        <taxon>Bacteria</taxon>
        <taxon>Pseudomonadati</taxon>
        <taxon>Bacteroidota</taxon>
        <taxon>Flavobacteriia</taxon>
        <taxon>Flavobacteriales</taxon>
        <taxon>Weeksellaceae</taxon>
        <taxon>Chryseobacterium group</taxon>
        <taxon>Chryseobacterium</taxon>
    </lineage>
</organism>
<keyword evidence="1" id="KW-1133">Transmembrane helix</keyword>
<feature type="transmembrane region" description="Helical" evidence="1">
    <location>
        <begin position="32"/>
        <end position="52"/>
    </location>
</feature>
<feature type="transmembrane region" description="Helical" evidence="1">
    <location>
        <begin position="342"/>
        <end position="358"/>
    </location>
</feature>
<protein>
    <recommendedName>
        <fullName evidence="3">EpsG family protein</fullName>
    </recommendedName>
</protein>
<keyword evidence="1" id="KW-0812">Transmembrane</keyword>
<gene>
    <name evidence="2" type="ORF">EU348_05045</name>
</gene>
<accession>A0A411DJP8</accession>
<feature type="transmembrane region" description="Helical" evidence="1">
    <location>
        <begin position="99"/>
        <end position="118"/>
    </location>
</feature>
<evidence type="ECO:0008006" key="3">
    <source>
        <dbReference type="Google" id="ProtNLM"/>
    </source>
</evidence>
<reference evidence="2" key="1">
    <citation type="submission" date="2019-01" db="EMBL/GenBank/DDBJ databases">
        <title>Whole Genome Sequencing for Putative Detection of Antimicrobial Resistance and Potential Virulence Factors in Chryseobacterium indologenes isolated from Nile Tilapia in Tanzania.</title>
        <authorList>
            <person name="Mwega E."/>
            <person name="Mutoloki S."/>
            <person name="Mugimba K."/>
            <person name="Colquhoun D."/>
            <person name="Mdegela R."/>
            <person name="Evensen O."/>
            <person name="Wasteson Y."/>
        </authorList>
    </citation>
    <scope>NUCLEOTIDE SEQUENCE [LARGE SCALE GENOMIC DNA]</scope>
    <source>
        <strain evidence="2">StR 01</strain>
    </source>
</reference>
<dbReference type="AlphaFoldDB" id="A0A411DJP8"/>
<feature type="transmembrane region" description="Helical" evidence="1">
    <location>
        <begin position="148"/>
        <end position="167"/>
    </location>
</feature>